<evidence type="ECO:0000313" key="1">
    <source>
        <dbReference type="EMBL" id="RXK13711.1"/>
    </source>
</evidence>
<accession>A0AAX2ACZ5</accession>
<dbReference type="Pfam" id="PF13489">
    <property type="entry name" value="Methyltransf_23"/>
    <property type="match status" value="1"/>
</dbReference>
<evidence type="ECO:0008006" key="3">
    <source>
        <dbReference type="Google" id="ProtNLM"/>
    </source>
</evidence>
<reference evidence="1 2" key="1">
    <citation type="submission" date="2017-09" db="EMBL/GenBank/DDBJ databases">
        <title>Genomics of the genus Arcobacter.</title>
        <authorList>
            <person name="Perez-Cataluna A."/>
            <person name="Figueras M.J."/>
            <person name="Salas-Masso N."/>
        </authorList>
    </citation>
    <scope>NUCLEOTIDE SEQUENCE [LARGE SCALE GENOMIC DNA]</scope>
    <source>
        <strain evidence="1 2">CECT 7386</strain>
    </source>
</reference>
<gene>
    <name evidence="1" type="ORF">CP985_13215</name>
</gene>
<sequence>MKCIVCESSMNYYFSKTYNKEPFKTMMKDIGEVKYYKCENCSLTISKTHKELEQNKWEKLNFDFHHYLENNSTDINQPPYLEQALLIKILSENGIINSENMLDYAGGYGSLSKLLKKYFNINLPVYDPYVQNNSFVEYINKENLTKYSTVINSALFEHLVYRKQFDEINSLVIPNNGAMIIHTRISEDIQNDPNWFYLEPPVHTTFHTNKSMEILMEQWGYKSSIYCMSARCWILLKSDDSIIEQKVNEINKEMQTEYLVYKKSFVDYWKGF</sequence>
<dbReference type="AlphaFoldDB" id="A0AAX2ACZ5"/>
<dbReference type="Proteomes" id="UP000290092">
    <property type="component" value="Unassembled WGS sequence"/>
</dbReference>
<dbReference type="InterPro" id="IPR029063">
    <property type="entry name" value="SAM-dependent_MTases_sf"/>
</dbReference>
<evidence type="ECO:0000313" key="2">
    <source>
        <dbReference type="Proteomes" id="UP000290092"/>
    </source>
</evidence>
<dbReference type="RefSeq" id="WP_114841356.1">
    <property type="nucleotide sequence ID" value="NZ_CP031219.1"/>
</dbReference>
<organism evidence="1 2">
    <name type="scientific">Malaciobacter mytili LMG 24559</name>
    <dbReference type="NCBI Taxonomy" id="1032238"/>
    <lineage>
        <taxon>Bacteria</taxon>
        <taxon>Pseudomonadati</taxon>
        <taxon>Campylobacterota</taxon>
        <taxon>Epsilonproteobacteria</taxon>
        <taxon>Campylobacterales</taxon>
        <taxon>Arcobacteraceae</taxon>
        <taxon>Malaciobacter</taxon>
    </lineage>
</organism>
<dbReference type="SUPFAM" id="SSF53335">
    <property type="entry name" value="S-adenosyl-L-methionine-dependent methyltransferases"/>
    <property type="match status" value="1"/>
</dbReference>
<protein>
    <recommendedName>
        <fullName evidence="3">Methyltransferase</fullName>
    </recommendedName>
</protein>
<dbReference type="KEGG" id="amyt:AMYT_0897"/>
<name>A0AAX2ACZ5_9BACT</name>
<keyword evidence="2" id="KW-1185">Reference proteome</keyword>
<dbReference type="EMBL" id="NXID01000060">
    <property type="protein sequence ID" value="RXK13711.1"/>
    <property type="molecule type" value="Genomic_DNA"/>
</dbReference>
<proteinExistence type="predicted"/>
<comment type="caution">
    <text evidence="1">The sequence shown here is derived from an EMBL/GenBank/DDBJ whole genome shotgun (WGS) entry which is preliminary data.</text>
</comment>